<dbReference type="RefSeq" id="YP_009807229.1">
    <property type="nucleotide sequence ID" value="NC_048021.1"/>
</dbReference>
<proteinExistence type="predicted"/>
<dbReference type="KEGG" id="vg:54998105"/>
<accession>A0A345MIX1</accession>
<sequence length="109" mass="11675">MTSPTFSPKQRAYLAQVVRGELDRWQVEIQTLRSGCASNFVSFNESAGEKVVDALIRHGGIAPAHTTHDRAVEVTKASIRGSSEWLAAENAAAVVKALDDAGLLVKDPS</sequence>
<reference evidence="2" key="1">
    <citation type="submission" date="2018-07" db="EMBL/GenBank/DDBJ databases">
        <authorList>
            <person name="Quirk P.G."/>
            <person name="Krulwich T.A."/>
        </authorList>
    </citation>
    <scope>NUCLEOTIDE SEQUENCE [LARGE SCALE GENOMIC DNA]</scope>
</reference>
<organism evidence="1 2">
    <name type="scientific">Gordonia phage Daredevil</name>
    <dbReference type="NCBI Taxonomy" id="2283286"/>
    <lineage>
        <taxon>Viruses</taxon>
        <taxon>Duplodnaviria</taxon>
        <taxon>Heunggongvirae</taxon>
        <taxon>Uroviricota</taxon>
        <taxon>Caudoviricetes</taxon>
        <taxon>Daredevilvirus</taxon>
        <taxon>Daredevilvirus daredevil</taxon>
    </lineage>
</organism>
<evidence type="ECO:0000313" key="1">
    <source>
        <dbReference type="EMBL" id="AXH70502.1"/>
    </source>
</evidence>
<dbReference type="GeneID" id="54998105"/>
<dbReference type="Proteomes" id="UP000257597">
    <property type="component" value="Segment"/>
</dbReference>
<name>A0A345MIX1_9CAUD</name>
<dbReference type="EMBL" id="MH590603">
    <property type="protein sequence ID" value="AXH70502.1"/>
    <property type="molecule type" value="Genomic_DNA"/>
</dbReference>
<evidence type="ECO:0000313" key="2">
    <source>
        <dbReference type="Proteomes" id="UP000257597"/>
    </source>
</evidence>
<protein>
    <submittedName>
        <fullName evidence="1">Uncharacterized protein</fullName>
    </submittedName>
</protein>
<keyword evidence="2" id="KW-1185">Reference proteome</keyword>
<gene>
    <name evidence="1" type="primary">115</name>
    <name evidence="1" type="ORF">SEA_DAREDEVIL_115</name>
</gene>